<dbReference type="InterPro" id="IPR036388">
    <property type="entry name" value="WH-like_DNA-bd_sf"/>
</dbReference>
<organism evidence="12 13">
    <name type="scientific">Acetobacterium paludosum</name>
    <dbReference type="NCBI Taxonomy" id="52693"/>
    <lineage>
        <taxon>Bacteria</taxon>
        <taxon>Bacillati</taxon>
        <taxon>Bacillota</taxon>
        <taxon>Clostridia</taxon>
        <taxon>Eubacteriales</taxon>
        <taxon>Eubacteriaceae</taxon>
        <taxon>Acetobacterium</taxon>
    </lineage>
</organism>
<evidence type="ECO:0000256" key="9">
    <source>
        <dbReference type="PROSITE-ProRule" id="PRU01091"/>
    </source>
</evidence>
<keyword evidence="3" id="KW-0902">Two-component regulatory system</keyword>
<comment type="function">
    <text evidence="7">May play the central regulatory role in sporulation. It may be an element of the effector pathway responsible for the activation of sporulation genes in response to nutritional stress. Spo0A may act in concert with spo0H (a sigma factor) to control the expression of some genes that are critical to the sporulation process.</text>
</comment>
<dbReference type="SUPFAM" id="SSF52172">
    <property type="entry name" value="CheY-like"/>
    <property type="match status" value="1"/>
</dbReference>
<evidence type="ECO:0000256" key="6">
    <source>
        <dbReference type="ARBA" id="ARBA00023163"/>
    </source>
</evidence>
<evidence type="ECO:0000259" key="11">
    <source>
        <dbReference type="PROSITE" id="PS51755"/>
    </source>
</evidence>
<dbReference type="Gene3D" id="3.40.50.2300">
    <property type="match status" value="1"/>
</dbReference>
<evidence type="ECO:0000256" key="3">
    <source>
        <dbReference type="ARBA" id="ARBA00023012"/>
    </source>
</evidence>
<evidence type="ECO:0000259" key="10">
    <source>
        <dbReference type="PROSITE" id="PS50110"/>
    </source>
</evidence>
<reference evidence="12" key="2">
    <citation type="submission" date="2020-10" db="EMBL/GenBank/DDBJ databases">
        <title>Comparative genomics of the Acetobacterium genus.</title>
        <authorList>
            <person name="Marshall C."/>
            <person name="May H."/>
            <person name="Norman S."/>
        </authorList>
    </citation>
    <scope>NUCLEOTIDE SEQUENCE</scope>
    <source>
        <strain evidence="12">DER-2019</strain>
    </source>
</reference>
<dbReference type="GO" id="GO:0000976">
    <property type="term" value="F:transcription cis-regulatory region binding"/>
    <property type="evidence" value="ECO:0007669"/>
    <property type="project" value="TreeGrafter"/>
</dbReference>
<dbReference type="CDD" id="cd00383">
    <property type="entry name" value="trans_reg_C"/>
    <property type="match status" value="1"/>
</dbReference>
<dbReference type="GO" id="GO:0005829">
    <property type="term" value="C:cytosol"/>
    <property type="evidence" value="ECO:0007669"/>
    <property type="project" value="TreeGrafter"/>
</dbReference>
<dbReference type="InterPro" id="IPR001867">
    <property type="entry name" value="OmpR/PhoB-type_DNA-bd"/>
</dbReference>
<proteinExistence type="predicted"/>
<dbReference type="PANTHER" id="PTHR48111">
    <property type="entry name" value="REGULATOR OF RPOS"/>
    <property type="match status" value="1"/>
</dbReference>
<dbReference type="GO" id="GO:0006355">
    <property type="term" value="P:regulation of DNA-templated transcription"/>
    <property type="evidence" value="ECO:0007669"/>
    <property type="project" value="InterPro"/>
</dbReference>
<feature type="domain" description="Response regulatory" evidence="10">
    <location>
        <begin position="3"/>
        <end position="116"/>
    </location>
</feature>
<dbReference type="InterPro" id="IPR011006">
    <property type="entry name" value="CheY-like_superfamily"/>
</dbReference>
<evidence type="ECO:0000256" key="5">
    <source>
        <dbReference type="ARBA" id="ARBA00023125"/>
    </source>
</evidence>
<dbReference type="SMART" id="SM00862">
    <property type="entry name" value="Trans_reg_C"/>
    <property type="match status" value="1"/>
</dbReference>
<dbReference type="PROSITE" id="PS50110">
    <property type="entry name" value="RESPONSE_REGULATORY"/>
    <property type="match status" value="1"/>
</dbReference>
<dbReference type="GO" id="GO:0032993">
    <property type="term" value="C:protein-DNA complex"/>
    <property type="evidence" value="ECO:0007669"/>
    <property type="project" value="TreeGrafter"/>
</dbReference>
<feature type="domain" description="OmpR/PhoB-type" evidence="11">
    <location>
        <begin position="133"/>
        <end position="232"/>
    </location>
</feature>
<dbReference type="GO" id="GO:0000156">
    <property type="term" value="F:phosphorelay response regulator activity"/>
    <property type="evidence" value="ECO:0007669"/>
    <property type="project" value="TreeGrafter"/>
</dbReference>
<dbReference type="PROSITE" id="PS51755">
    <property type="entry name" value="OMPR_PHOB"/>
    <property type="match status" value="1"/>
</dbReference>
<keyword evidence="6" id="KW-0804">Transcription</keyword>
<dbReference type="FunFam" id="3.40.50.2300:FF:000001">
    <property type="entry name" value="DNA-binding response regulator PhoB"/>
    <property type="match status" value="1"/>
</dbReference>
<keyword evidence="13" id="KW-1185">Reference proteome</keyword>
<dbReference type="Gene3D" id="1.10.10.10">
    <property type="entry name" value="Winged helix-like DNA-binding domain superfamily/Winged helix DNA-binding domain"/>
    <property type="match status" value="1"/>
</dbReference>
<keyword evidence="4" id="KW-0805">Transcription regulation</keyword>
<evidence type="ECO:0000256" key="4">
    <source>
        <dbReference type="ARBA" id="ARBA00023015"/>
    </source>
</evidence>
<keyword evidence="5 9" id="KW-0238">DNA-binding</keyword>
<dbReference type="Gene3D" id="6.10.250.690">
    <property type="match status" value="1"/>
</dbReference>
<feature type="modified residue" description="4-aspartylphosphate" evidence="8">
    <location>
        <position position="52"/>
    </location>
</feature>
<gene>
    <name evidence="12" type="ORF">GH810_11075</name>
</gene>
<name>A0A923I4F4_9FIRM</name>
<reference evidence="12" key="1">
    <citation type="submission" date="2019-10" db="EMBL/GenBank/DDBJ databases">
        <authorList>
            <person name="Ross D.E."/>
            <person name="Gulliver D."/>
        </authorList>
    </citation>
    <scope>NUCLEOTIDE SEQUENCE</scope>
    <source>
        <strain evidence="12">DER-2019</strain>
    </source>
</reference>
<evidence type="ECO:0000256" key="2">
    <source>
        <dbReference type="ARBA" id="ARBA00022553"/>
    </source>
</evidence>
<feature type="DNA-binding region" description="OmpR/PhoB-type" evidence="9">
    <location>
        <begin position="133"/>
        <end position="232"/>
    </location>
</feature>
<evidence type="ECO:0000256" key="7">
    <source>
        <dbReference type="ARBA" id="ARBA00024867"/>
    </source>
</evidence>
<dbReference type="PANTHER" id="PTHR48111:SF40">
    <property type="entry name" value="PHOSPHATE REGULON TRANSCRIPTIONAL REGULATORY PROTEIN PHOB"/>
    <property type="match status" value="1"/>
</dbReference>
<dbReference type="Proteomes" id="UP000616595">
    <property type="component" value="Unassembled WGS sequence"/>
</dbReference>
<dbReference type="FunFam" id="1.10.10.10:FF:000018">
    <property type="entry name" value="DNA-binding response regulator ResD"/>
    <property type="match status" value="1"/>
</dbReference>
<evidence type="ECO:0000256" key="1">
    <source>
        <dbReference type="ARBA" id="ARBA00018672"/>
    </source>
</evidence>
<dbReference type="InterPro" id="IPR001789">
    <property type="entry name" value="Sig_transdc_resp-reg_receiver"/>
</dbReference>
<dbReference type="SMART" id="SM00448">
    <property type="entry name" value="REC"/>
    <property type="match status" value="1"/>
</dbReference>
<comment type="caution">
    <text evidence="12">The sequence shown here is derived from an EMBL/GenBank/DDBJ whole genome shotgun (WGS) entry which is preliminary data.</text>
</comment>
<evidence type="ECO:0000313" key="13">
    <source>
        <dbReference type="Proteomes" id="UP000616595"/>
    </source>
</evidence>
<dbReference type="Pfam" id="PF00072">
    <property type="entry name" value="Response_reg"/>
    <property type="match status" value="1"/>
</dbReference>
<sequence length="236" mass="26854">MKTVLIIDDDLEVQQLIKTYLEREGFGVYCTTRSSEGLEIINEKKLDLIILDIFLPDGNGLEVCKKIRSTSKIPITLISAKGDESDKVLGLGLGADDFITKPFSINELVARVKAQIRRNEFIEDLKKENRKHNDSIVAGPIVINIESRTAFCREKKILLTAKEFDLLTFMAKNKDRVFSKDFLYESIWGYESSGDSRTVTVHIRKIREKIEKNPKKPQIIVNVWGVGYKFTVSGIL</sequence>
<evidence type="ECO:0000256" key="8">
    <source>
        <dbReference type="PROSITE-ProRule" id="PRU00169"/>
    </source>
</evidence>
<dbReference type="EMBL" id="WJBD01000012">
    <property type="protein sequence ID" value="MBC3888855.1"/>
    <property type="molecule type" value="Genomic_DNA"/>
</dbReference>
<dbReference type="OrthoDB" id="9790442at2"/>
<evidence type="ECO:0000313" key="12">
    <source>
        <dbReference type="EMBL" id="MBC3888855.1"/>
    </source>
</evidence>
<dbReference type="AlphaFoldDB" id="A0A923I4F4"/>
<dbReference type="Pfam" id="PF00486">
    <property type="entry name" value="Trans_reg_C"/>
    <property type="match status" value="1"/>
</dbReference>
<dbReference type="RefSeq" id="WP_148566141.1">
    <property type="nucleotide sequence ID" value="NZ_RXYA01000003.1"/>
</dbReference>
<accession>A0A923I4F4</accession>
<protein>
    <recommendedName>
        <fullName evidence="1">Stage 0 sporulation protein A homolog</fullName>
    </recommendedName>
</protein>
<dbReference type="InterPro" id="IPR039420">
    <property type="entry name" value="WalR-like"/>
</dbReference>
<keyword evidence="2 8" id="KW-0597">Phosphoprotein</keyword>